<dbReference type="RefSeq" id="WP_310368288.1">
    <property type="nucleotide sequence ID" value="NZ_JAVDYB010000001.1"/>
</dbReference>
<dbReference type="AlphaFoldDB" id="A0AAE3YPI3"/>
<evidence type="ECO:0000313" key="1">
    <source>
        <dbReference type="EMBL" id="MDR7276272.1"/>
    </source>
</evidence>
<proteinExistence type="predicted"/>
<protein>
    <submittedName>
        <fullName evidence="1">Uncharacterized protein</fullName>
    </submittedName>
</protein>
<comment type="caution">
    <text evidence="1">The sequence shown here is derived from an EMBL/GenBank/DDBJ whole genome shotgun (WGS) entry which is preliminary data.</text>
</comment>
<gene>
    <name evidence="1" type="ORF">J2S41_003050</name>
</gene>
<evidence type="ECO:0000313" key="2">
    <source>
        <dbReference type="Proteomes" id="UP001183643"/>
    </source>
</evidence>
<accession>A0AAE3YPI3</accession>
<sequence>MAGSDGYHVRSDDLLAHGGTLDSWSAEATAIAGTLRQVTADTGRADSDDEGRGGPADAAALLETVAAALTATGGRVRTCAADYTACDVEVGGEYATVGAEGVS</sequence>
<organism evidence="1 2">
    <name type="scientific">Catenuloplanes atrovinosus</name>
    <dbReference type="NCBI Taxonomy" id="137266"/>
    <lineage>
        <taxon>Bacteria</taxon>
        <taxon>Bacillati</taxon>
        <taxon>Actinomycetota</taxon>
        <taxon>Actinomycetes</taxon>
        <taxon>Micromonosporales</taxon>
        <taxon>Micromonosporaceae</taxon>
        <taxon>Catenuloplanes</taxon>
    </lineage>
</organism>
<name>A0AAE3YPI3_9ACTN</name>
<keyword evidence="2" id="KW-1185">Reference proteome</keyword>
<dbReference type="Proteomes" id="UP001183643">
    <property type="component" value="Unassembled WGS sequence"/>
</dbReference>
<dbReference type="EMBL" id="JAVDYB010000001">
    <property type="protein sequence ID" value="MDR7276272.1"/>
    <property type="molecule type" value="Genomic_DNA"/>
</dbReference>
<reference evidence="1" key="1">
    <citation type="submission" date="2023-07" db="EMBL/GenBank/DDBJ databases">
        <title>Sequencing the genomes of 1000 actinobacteria strains.</title>
        <authorList>
            <person name="Klenk H.-P."/>
        </authorList>
    </citation>
    <scope>NUCLEOTIDE SEQUENCE</scope>
    <source>
        <strain evidence="1">DSM 44707</strain>
    </source>
</reference>